<proteinExistence type="predicted"/>
<dbReference type="RefSeq" id="WP_168886546.1">
    <property type="nucleotide sequence ID" value="NZ_JABAHY010000002.1"/>
</dbReference>
<comment type="caution">
    <text evidence="3">The sequence shown here is derived from an EMBL/GenBank/DDBJ whole genome shotgun (WGS) entry which is preliminary data.</text>
</comment>
<dbReference type="InterPro" id="IPR002881">
    <property type="entry name" value="DUF58"/>
</dbReference>
<reference evidence="3 4" key="1">
    <citation type="submission" date="2020-04" db="EMBL/GenBank/DDBJ databases">
        <title>Nesterenkonia sp. nov., isolated from marine sediment.</title>
        <authorList>
            <person name="Zhang G."/>
        </authorList>
    </citation>
    <scope>NUCLEOTIDE SEQUENCE [LARGE SCALE GENOMIC DNA]</scope>
    <source>
        <strain evidence="3 4">MY13</strain>
    </source>
</reference>
<evidence type="ECO:0000313" key="3">
    <source>
        <dbReference type="EMBL" id="NLS09044.1"/>
    </source>
</evidence>
<protein>
    <submittedName>
        <fullName evidence="3">DUF58 domain-containing protein</fullName>
    </submittedName>
</protein>
<feature type="transmembrane region" description="Helical" evidence="1">
    <location>
        <begin position="48"/>
        <end position="65"/>
    </location>
</feature>
<dbReference type="Pfam" id="PF01882">
    <property type="entry name" value="DUF58"/>
    <property type="match status" value="1"/>
</dbReference>
<feature type="transmembrane region" description="Helical" evidence="1">
    <location>
        <begin position="21"/>
        <end position="42"/>
    </location>
</feature>
<gene>
    <name evidence="3" type="ORF">HGQ17_03310</name>
</gene>
<dbReference type="EMBL" id="JABAHY010000002">
    <property type="protein sequence ID" value="NLS09044.1"/>
    <property type="molecule type" value="Genomic_DNA"/>
</dbReference>
<keyword evidence="1" id="KW-0812">Transmembrane</keyword>
<evidence type="ECO:0000259" key="2">
    <source>
        <dbReference type="Pfam" id="PF01882"/>
    </source>
</evidence>
<keyword evidence="4" id="KW-1185">Reference proteome</keyword>
<organism evidence="3 4">
    <name type="scientific">Nesterenkonia sedimenti</name>
    <dbReference type="NCBI Taxonomy" id="1463632"/>
    <lineage>
        <taxon>Bacteria</taxon>
        <taxon>Bacillati</taxon>
        <taxon>Actinomycetota</taxon>
        <taxon>Actinomycetes</taxon>
        <taxon>Micrococcales</taxon>
        <taxon>Micrococcaceae</taxon>
        <taxon>Nesterenkonia</taxon>
    </lineage>
</organism>
<dbReference type="Proteomes" id="UP000523139">
    <property type="component" value="Unassembled WGS sequence"/>
</dbReference>
<sequence>MTYSSAPQPEPGQRRRSGRWLFTRAHLSAVLVAAVGVLIGVIGGRPDALVVIAPLVIIVIWSIALRPTGSPSAEAQVARGTVPEGQSNAVVISTEGVQGAELVAASLAATAWIRRRPEHGAVVELLDPSGEQEASQLTIGADPERWGNRSYGTALVGVVGAWGAYSWGPLPLASGTRRMVPAAEVFDNGAPAPHPRGLVGHHRSARAGQGSEFNSIRPFQWGDRLKRINWPRSTRTGELHVTSSYADQDTHVALIVDAQNDLGGSEGYGGKASTLDRAVRSAAAIGEHFTAQGDRVSLQVISGALPVRLSPGTGGKHFRRLLDVLATAVPSPERKIDPERVRLGITPGTLVVIVSSLVSEAMFSRAAALAHSGITVVAIDVLGDSAPDYRGQPEHEQLAWRLRMLERDREIRRVQQAGAAVVPWRGPGSLDLILRQLARRGRAGAM</sequence>
<dbReference type="AlphaFoldDB" id="A0A7X8THX6"/>
<dbReference type="PANTHER" id="PTHR33608:SF14">
    <property type="entry name" value="POSSIBLE CONSERVED SECRETED PROTEIN"/>
    <property type="match status" value="1"/>
</dbReference>
<keyword evidence="1" id="KW-1133">Transmembrane helix</keyword>
<keyword evidence="1" id="KW-0472">Membrane</keyword>
<evidence type="ECO:0000313" key="4">
    <source>
        <dbReference type="Proteomes" id="UP000523139"/>
    </source>
</evidence>
<dbReference type="PANTHER" id="PTHR33608">
    <property type="entry name" value="BLL2464 PROTEIN"/>
    <property type="match status" value="1"/>
</dbReference>
<name>A0A7X8THX6_9MICC</name>
<accession>A0A7X8THX6</accession>
<feature type="domain" description="DUF58" evidence="2">
    <location>
        <begin position="216"/>
        <end position="382"/>
    </location>
</feature>
<evidence type="ECO:0000256" key="1">
    <source>
        <dbReference type="SAM" id="Phobius"/>
    </source>
</evidence>